<evidence type="ECO:0000313" key="1">
    <source>
        <dbReference type="EMBL" id="KKK96180.1"/>
    </source>
</evidence>
<organism evidence="1">
    <name type="scientific">marine sediment metagenome</name>
    <dbReference type="NCBI Taxonomy" id="412755"/>
    <lineage>
        <taxon>unclassified sequences</taxon>
        <taxon>metagenomes</taxon>
        <taxon>ecological metagenomes</taxon>
    </lineage>
</organism>
<dbReference type="EMBL" id="LAZR01046590">
    <property type="protein sequence ID" value="KKK96180.1"/>
    <property type="molecule type" value="Genomic_DNA"/>
</dbReference>
<comment type="caution">
    <text evidence="1">The sequence shown here is derived from an EMBL/GenBank/DDBJ whole genome shotgun (WGS) entry which is preliminary data.</text>
</comment>
<protein>
    <submittedName>
        <fullName evidence="1">Uncharacterized protein</fullName>
    </submittedName>
</protein>
<gene>
    <name evidence="1" type="ORF">LCGC14_2665310</name>
</gene>
<sequence>MRAHAYAEHHKYPDIGCEVAPLCLECPLEVCVHSDEGRYKAWERRDAQMRELSAAGVTNDELAAAAGLGPRSIQRILA</sequence>
<reference evidence="1" key="1">
    <citation type="journal article" date="2015" name="Nature">
        <title>Complex archaea that bridge the gap between prokaryotes and eukaryotes.</title>
        <authorList>
            <person name="Spang A."/>
            <person name="Saw J.H."/>
            <person name="Jorgensen S.L."/>
            <person name="Zaremba-Niedzwiedzka K."/>
            <person name="Martijn J."/>
            <person name="Lind A.E."/>
            <person name="van Eijk R."/>
            <person name="Schleper C."/>
            <person name="Guy L."/>
            <person name="Ettema T.J."/>
        </authorList>
    </citation>
    <scope>NUCLEOTIDE SEQUENCE</scope>
</reference>
<proteinExistence type="predicted"/>
<name>A0A0F9AD22_9ZZZZ</name>
<accession>A0A0F9AD22</accession>
<dbReference type="AlphaFoldDB" id="A0A0F9AD22"/>